<gene>
    <name evidence="3" type="ORF">FHU29_003810</name>
</gene>
<accession>A0A839RU54</accession>
<evidence type="ECO:0000259" key="2">
    <source>
        <dbReference type="Pfam" id="PF12706"/>
    </source>
</evidence>
<dbReference type="GO" id="GO:0005737">
    <property type="term" value="C:cytoplasm"/>
    <property type="evidence" value="ECO:0007669"/>
    <property type="project" value="TreeGrafter"/>
</dbReference>
<name>A0A839RU54_9ACTN</name>
<comment type="caution">
    <text evidence="3">The sequence shown here is derived from an EMBL/GenBank/DDBJ whole genome shotgun (WGS) entry which is preliminary data.</text>
</comment>
<dbReference type="Proteomes" id="UP000567922">
    <property type="component" value="Unassembled WGS sequence"/>
</dbReference>
<evidence type="ECO:0000313" key="4">
    <source>
        <dbReference type="Proteomes" id="UP000567922"/>
    </source>
</evidence>
<feature type="domain" description="Metallo-beta-lactamase" evidence="2">
    <location>
        <begin position="119"/>
        <end position="319"/>
    </location>
</feature>
<feature type="signal peptide" evidence="1">
    <location>
        <begin position="1"/>
        <end position="24"/>
    </location>
</feature>
<keyword evidence="4" id="KW-1185">Reference proteome</keyword>
<organism evidence="3 4">
    <name type="scientific">Hoyosella altamirensis</name>
    <dbReference type="NCBI Taxonomy" id="616997"/>
    <lineage>
        <taxon>Bacteria</taxon>
        <taxon>Bacillati</taxon>
        <taxon>Actinomycetota</taxon>
        <taxon>Actinomycetes</taxon>
        <taxon>Mycobacteriales</taxon>
        <taxon>Hoyosellaceae</taxon>
        <taxon>Hoyosella</taxon>
    </lineage>
</organism>
<dbReference type="PANTHER" id="PTHR15032">
    <property type="entry name" value="N-ACYL-PHOSPHATIDYLETHANOLAMINE-HYDROLYZING PHOSPHOLIPASE D"/>
    <property type="match status" value="1"/>
</dbReference>
<evidence type="ECO:0000256" key="1">
    <source>
        <dbReference type="SAM" id="SignalP"/>
    </source>
</evidence>
<proteinExistence type="predicted"/>
<dbReference type="PANTHER" id="PTHR15032:SF4">
    <property type="entry name" value="N-ACYL-PHOSPHATIDYLETHANOLAMINE-HYDROLYZING PHOSPHOLIPASE D"/>
    <property type="match status" value="1"/>
</dbReference>
<dbReference type="InterPro" id="IPR001279">
    <property type="entry name" value="Metallo-B-lactamas"/>
</dbReference>
<dbReference type="InterPro" id="IPR036866">
    <property type="entry name" value="RibonucZ/Hydroxyglut_hydro"/>
</dbReference>
<dbReference type="AlphaFoldDB" id="A0A839RU54"/>
<dbReference type="Gene3D" id="3.60.15.10">
    <property type="entry name" value="Ribonuclease Z/Hydroxyacylglutathione hydrolase-like"/>
    <property type="match status" value="1"/>
</dbReference>
<dbReference type="EMBL" id="JACHWS010000003">
    <property type="protein sequence ID" value="MBB3039341.1"/>
    <property type="molecule type" value="Genomic_DNA"/>
</dbReference>
<protein>
    <submittedName>
        <fullName evidence="3">L-ascorbate metabolism protein UlaG (Beta-lactamase superfamily)</fullName>
    </submittedName>
</protein>
<sequence>MLRKMAWAGVGAAVAASVASGVLAAWEAYRAIGAPRSRIRPYVAGSPNFSNGTFRNTDPAVPFSPRQAPDLFFSIVLRGNTGAPARQVPLAVPLAPASAGELAAAWFGHSSVLVEVDGHRVLTDPVWSERVSPSQRLGPRRMHPVPVKISQLPQVDAVVISHDHYDHLDQRTISDLVRLQAAPFVVPLGIGGHLRRWGVPERRIIELDWGEETAVGELTISCAPARHFSGRGISRNVTLWASWVLRGPRRSVFFGGDSGYTDSFADLGNRHGPFDLTLLPIGAYSDQWPDVHMTPEEAVQTHCVLNGTPSAGVMMPIHWGTFNLGFHSWMEPIVRLTRAKEAQGVRTAAPMPGQRIDFLKPLPRNEWWLGLA</sequence>
<dbReference type="Pfam" id="PF12706">
    <property type="entry name" value="Lactamase_B_2"/>
    <property type="match status" value="1"/>
</dbReference>
<evidence type="ECO:0000313" key="3">
    <source>
        <dbReference type="EMBL" id="MBB3039341.1"/>
    </source>
</evidence>
<reference evidence="3 4" key="1">
    <citation type="submission" date="2020-08" db="EMBL/GenBank/DDBJ databases">
        <title>Sequencing the genomes of 1000 actinobacteria strains.</title>
        <authorList>
            <person name="Klenk H.-P."/>
        </authorList>
    </citation>
    <scope>NUCLEOTIDE SEQUENCE [LARGE SCALE GENOMIC DNA]</scope>
    <source>
        <strain evidence="3 4">DSM 45258</strain>
    </source>
</reference>
<feature type="chain" id="PRO_5032484789" evidence="1">
    <location>
        <begin position="25"/>
        <end position="372"/>
    </location>
</feature>
<keyword evidence="1" id="KW-0732">Signal</keyword>
<dbReference type="SUPFAM" id="SSF56281">
    <property type="entry name" value="Metallo-hydrolase/oxidoreductase"/>
    <property type="match status" value="1"/>
</dbReference>